<reference evidence="1" key="2">
    <citation type="submission" date="2025-09" db="UniProtKB">
        <authorList>
            <consortium name="Ensembl"/>
        </authorList>
    </citation>
    <scope>IDENTIFICATION</scope>
</reference>
<evidence type="ECO:0000313" key="2">
    <source>
        <dbReference type="Proteomes" id="UP000472273"/>
    </source>
</evidence>
<keyword evidence="2" id="KW-1185">Reference proteome</keyword>
<dbReference type="Ensembl" id="ENSPTXT00000024032.1">
    <property type="protein sequence ID" value="ENSPTXP00000023306.1"/>
    <property type="gene ID" value="ENSPTXG00000016186.1"/>
</dbReference>
<reference evidence="1" key="1">
    <citation type="submission" date="2025-08" db="UniProtKB">
        <authorList>
            <consortium name="Ensembl"/>
        </authorList>
    </citation>
    <scope>IDENTIFICATION</scope>
</reference>
<organism evidence="1 2">
    <name type="scientific">Pseudonaja textilis</name>
    <name type="common">Eastern brown snake</name>
    <dbReference type="NCBI Taxonomy" id="8673"/>
    <lineage>
        <taxon>Eukaryota</taxon>
        <taxon>Metazoa</taxon>
        <taxon>Chordata</taxon>
        <taxon>Craniata</taxon>
        <taxon>Vertebrata</taxon>
        <taxon>Euteleostomi</taxon>
        <taxon>Lepidosauria</taxon>
        <taxon>Squamata</taxon>
        <taxon>Bifurcata</taxon>
        <taxon>Unidentata</taxon>
        <taxon>Episquamata</taxon>
        <taxon>Toxicofera</taxon>
        <taxon>Serpentes</taxon>
        <taxon>Colubroidea</taxon>
        <taxon>Elapidae</taxon>
        <taxon>Hydrophiinae</taxon>
        <taxon>Pseudonaja</taxon>
    </lineage>
</organism>
<proteinExistence type="predicted"/>
<evidence type="ECO:0000313" key="1">
    <source>
        <dbReference type="Ensembl" id="ENSPTXP00000023306.1"/>
    </source>
</evidence>
<sequence>GHGGITPWTVNLMALSSKILGLSSKAFILHSSLQPAVCRLREKNRETDGEKGSCQTSERKITSCQHSMKDLQGQHIVQQGHIM</sequence>
<dbReference type="AlphaFoldDB" id="A0A670ZKB2"/>
<dbReference type="Proteomes" id="UP000472273">
    <property type="component" value="Unplaced"/>
</dbReference>
<name>A0A670ZKB2_PSETE</name>
<accession>A0A670ZKB2</accession>
<protein>
    <submittedName>
        <fullName evidence="1">Uncharacterized protein</fullName>
    </submittedName>
</protein>